<protein>
    <submittedName>
        <fullName evidence="1">Uncharacterized protein</fullName>
    </submittedName>
</protein>
<keyword evidence="2" id="KW-1185">Reference proteome</keyword>
<comment type="caution">
    <text evidence="1">The sequence shown here is derived from an EMBL/GenBank/DDBJ whole genome shotgun (WGS) entry which is preliminary data.</text>
</comment>
<evidence type="ECO:0000313" key="2">
    <source>
        <dbReference type="Proteomes" id="UP000238479"/>
    </source>
</evidence>
<dbReference type="Gramene" id="PRQ29102">
    <property type="protein sequence ID" value="PRQ29102"/>
    <property type="gene ID" value="RchiOBHm_Chr5g0010241"/>
</dbReference>
<proteinExistence type="predicted"/>
<dbReference type="EMBL" id="PDCK01000043">
    <property type="protein sequence ID" value="PRQ29102.1"/>
    <property type="molecule type" value="Genomic_DNA"/>
</dbReference>
<sequence>MHFYHSPNQLGFIGGTVEACCGGGGPYHYNSSAQCGSLEANACEN</sequence>
<evidence type="ECO:0000313" key="1">
    <source>
        <dbReference type="EMBL" id="PRQ29102.1"/>
    </source>
</evidence>
<accession>A0A2P6Q4I7</accession>
<gene>
    <name evidence="1" type="ORF">RchiOBHm_Chr5g0010241</name>
</gene>
<dbReference type="Proteomes" id="UP000238479">
    <property type="component" value="Chromosome 5"/>
</dbReference>
<organism evidence="1 2">
    <name type="scientific">Rosa chinensis</name>
    <name type="common">China rose</name>
    <dbReference type="NCBI Taxonomy" id="74649"/>
    <lineage>
        <taxon>Eukaryota</taxon>
        <taxon>Viridiplantae</taxon>
        <taxon>Streptophyta</taxon>
        <taxon>Embryophyta</taxon>
        <taxon>Tracheophyta</taxon>
        <taxon>Spermatophyta</taxon>
        <taxon>Magnoliopsida</taxon>
        <taxon>eudicotyledons</taxon>
        <taxon>Gunneridae</taxon>
        <taxon>Pentapetalae</taxon>
        <taxon>rosids</taxon>
        <taxon>fabids</taxon>
        <taxon>Rosales</taxon>
        <taxon>Rosaceae</taxon>
        <taxon>Rosoideae</taxon>
        <taxon>Rosoideae incertae sedis</taxon>
        <taxon>Rosa</taxon>
    </lineage>
</organism>
<dbReference type="AlphaFoldDB" id="A0A2P6Q4I7"/>
<reference evidence="1 2" key="1">
    <citation type="journal article" date="2018" name="Nat. Genet.">
        <title>The Rosa genome provides new insights in the design of modern roses.</title>
        <authorList>
            <person name="Bendahmane M."/>
        </authorList>
    </citation>
    <scope>NUCLEOTIDE SEQUENCE [LARGE SCALE GENOMIC DNA]</scope>
    <source>
        <strain evidence="2">cv. Old Blush</strain>
    </source>
</reference>
<name>A0A2P6Q4I7_ROSCH</name>